<dbReference type="Proteomes" id="UP000628775">
    <property type="component" value="Unassembled WGS sequence"/>
</dbReference>
<evidence type="ECO:0000313" key="2">
    <source>
        <dbReference type="Proteomes" id="UP000628775"/>
    </source>
</evidence>
<accession>A0A8J3E0U9</accession>
<reference evidence="1" key="1">
    <citation type="journal article" date="2014" name="Int. J. Syst. Evol. Microbiol.">
        <title>Complete genome sequence of Corynebacterium casei LMG S-19264T (=DSM 44701T), isolated from a smear-ripened cheese.</title>
        <authorList>
            <consortium name="US DOE Joint Genome Institute (JGI-PGF)"/>
            <person name="Walter F."/>
            <person name="Albersmeier A."/>
            <person name="Kalinowski J."/>
            <person name="Ruckert C."/>
        </authorList>
    </citation>
    <scope>NUCLEOTIDE SEQUENCE</scope>
    <source>
        <strain evidence="1">CGMCC 1.15371</strain>
    </source>
</reference>
<keyword evidence="2" id="KW-1185">Reference proteome</keyword>
<name>A0A8J3E0U9_9BACL</name>
<protein>
    <submittedName>
        <fullName evidence="1">Uncharacterized protein</fullName>
    </submittedName>
</protein>
<sequence length="70" mass="8026">MRRGLCPWKTKCCDGTLHESFKKTNALTINEGVRLLYELNIPVPDPKLLDHHFTNIIGKFNRVVDGQAFD</sequence>
<dbReference type="EMBL" id="BMIR01000030">
    <property type="protein sequence ID" value="GGE55464.1"/>
    <property type="molecule type" value="Genomic_DNA"/>
</dbReference>
<gene>
    <name evidence="1" type="ORF">GCM10011391_38090</name>
</gene>
<organism evidence="1 2">
    <name type="scientific">Pullulanibacillus camelliae</name>
    <dbReference type="NCBI Taxonomy" id="1707096"/>
    <lineage>
        <taxon>Bacteria</taxon>
        <taxon>Bacillati</taxon>
        <taxon>Bacillota</taxon>
        <taxon>Bacilli</taxon>
        <taxon>Bacillales</taxon>
        <taxon>Sporolactobacillaceae</taxon>
        <taxon>Pullulanibacillus</taxon>
    </lineage>
</organism>
<proteinExistence type="predicted"/>
<dbReference type="AlphaFoldDB" id="A0A8J3E0U9"/>
<evidence type="ECO:0000313" key="1">
    <source>
        <dbReference type="EMBL" id="GGE55464.1"/>
    </source>
</evidence>
<reference evidence="1" key="2">
    <citation type="submission" date="2020-09" db="EMBL/GenBank/DDBJ databases">
        <authorList>
            <person name="Sun Q."/>
            <person name="Zhou Y."/>
        </authorList>
    </citation>
    <scope>NUCLEOTIDE SEQUENCE</scope>
    <source>
        <strain evidence="1">CGMCC 1.15371</strain>
    </source>
</reference>
<comment type="caution">
    <text evidence="1">The sequence shown here is derived from an EMBL/GenBank/DDBJ whole genome shotgun (WGS) entry which is preliminary data.</text>
</comment>